<feature type="transmembrane region" description="Helical" evidence="1">
    <location>
        <begin position="21"/>
        <end position="43"/>
    </location>
</feature>
<sequence>MSRELIVQSLQLLFHWEYLALVEYVECVIPLVFATNKIVLMHLPNAIYYPSNSNWDMTALANIYIFALLEIGSLFFLNSFLRHKFAFSPLYQMAFAVEASMDFVQSALFLEIVGLLQYELAHLEPATTTAQCFQREIA</sequence>
<evidence type="ECO:0000256" key="1">
    <source>
        <dbReference type="SAM" id="Phobius"/>
    </source>
</evidence>
<comment type="caution">
    <text evidence="2">The sequence shown here is derived from an EMBL/GenBank/DDBJ whole genome shotgun (WGS) entry which is preliminary data.</text>
</comment>
<keyword evidence="1" id="KW-0472">Membrane</keyword>
<reference evidence="2" key="1">
    <citation type="submission" date="2020-04" db="EMBL/GenBank/DDBJ databases">
        <title>Hybrid Assembly of Korean Phytophthora infestans isolates.</title>
        <authorList>
            <person name="Prokchorchik M."/>
            <person name="Lee Y."/>
            <person name="Seo J."/>
            <person name="Cho J.-H."/>
            <person name="Park Y.-E."/>
            <person name="Jang D.-C."/>
            <person name="Im J.-S."/>
            <person name="Choi J.-G."/>
            <person name="Park H.-J."/>
            <person name="Lee G.-B."/>
            <person name="Lee Y.-G."/>
            <person name="Hong S.-Y."/>
            <person name="Cho K."/>
            <person name="Sohn K.H."/>
        </authorList>
    </citation>
    <scope>NUCLEOTIDE SEQUENCE</scope>
    <source>
        <strain evidence="2">KR_1_A1</strain>
    </source>
</reference>
<keyword evidence="1" id="KW-0812">Transmembrane</keyword>
<evidence type="ECO:0008006" key="4">
    <source>
        <dbReference type="Google" id="ProtNLM"/>
    </source>
</evidence>
<keyword evidence="1" id="KW-1133">Transmembrane helix</keyword>
<protein>
    <recommendedName>
        <fullName evidence="4">Transmembrane protein</fullName>
    </recommendedName>
</protein>
<dbReference type="EMBL" id="WSZM01000603">
    <property type="protein sequence ID" value="KAF4031182.1"/>
    <property type="molecule type" value="Genomic_DNA"/>
</dbReference>
<name>A0A833RR82_PHYIN</name>
<evidence type="ECO:0000313" key="2">
    <source>
        <dbReference type="EMBL" id="KAF4031182.1"/>
    </source>
</evidence>
<keyword evidence="3" id="KW-1185">Reference proteome</keyword>
<organism evidence="2 3">
    <name type="scientific">Phytophthora infestans</name>
    <name type="common">Potato late blight agent</name>
    <name type="synonym">Botrytis infestans</name>
    <dbReference type="NCBI Taxonomy" id="4787"/>
    <lineage>
        <taxon>Eukaryota</taxon>
        <taxon>Sar</taxon>
        <taxon>Stramenopiles</taxon>
        <taxon>Oomycota</taxon>
        <taxon>Peronosporomycetes</taxon>
        <taxon>Peronosporales</taxon>
        <taxon>Peronosporaceae</taxon>
        <taxon>Phytophthora</taxon>
    </lineage>
</organism>
<dbReference type="Proteomes" id="UP000602510">
    <property type="component" value="Unassembled WGS sequence"/>
</dbReference>
<proteinExistence type="predicted"/>
<evidence type="ECO:0000313" key="3">
    <source>
        <dbReference type="Proteomes" id="UP000602510"/>
    </source>
</evidence>
<gene>
    <name evidence="2" type="ORF">GN244_ATG17057</name>
</gene>
<feature type="transmembrane region" description="Helical" evidence="1">
    <location>
        <begin position="63"/>
        <end position="81"/>
    </location>
</feature>
<dbReference type="AlphaFoldDB" id="A0A833RR82"/>
<accession>A0A833RR82</accession>